<keyword evidence="4" id="KW-1185">Reference proteome</keyword>
<feature type="compositionally biased region" description="Low complexity" evidence="2">
    <location>
        <begin position="165"/>
        <end position="179"/>
    </location>
</feature>
<protein>
    <submittedName>
        <fullName evidence="3">Uncharacterized protein</fullName>
    </submittedName>
</protein>
<organism evidence="3 4">
    <name type="scientific">Paraconiothyrium brasiliense</name>
    <dbReference type="NCBI Taxonomy" id="300254"/>
    <lineage>
        <taxon>Eukaryota</taxon>
        <taxon>Fungi</taxon>
        <taxon>Dikarya</taxon>
        <taxon>Ascomycota</taxon>
        <taxon>Pezizomycotina</taxon>
        <taxon>Dothideomycetes</taxon>
        <taxon>Pleosporomycetidae</taxon>
        <taxon>Pleosporales</taxon>
        <taxon>Massarineae</taxon>
        <taxon>Didymosphaeriaceae</taxon>
        <taxon>Paraconiothyrium</taxon>
    </lineage>
</organism>
<name>A0ABR3QR53_9PLEO</name>
<feature type="region of interest" description="Disordered" evidence="2">
    <location>
        <begin position="121"/>
        <end position="520"/>
    </location>
</feature>
<reference evidence="3 4" key="1">
    <citation type="submission" date="2024-02" db="EMBL/GenBank/DDBJ databases">
        <title>De novo assembly and annotation of 12 fungi associated with fruit tree decline syndrome in Ontario, Canada.</title>
        <authorList>
            <person name="Sulman M."/>
            <person name="Ellouze W."/>
            <person name="Ilyukhin E."/>
        </authorList>
    </citation>
    <scope>NUCLEOTIDE SEQUENCE [LARGE SCALE GENOMIC DNA]</scope>
    <source>
        <strain evidence="3 4">M42-189</strain>
    </source>
</reference>
<feature type="compositionally biased region" description="Low complexity" evidence="2">
    <location>
        <begin position="441"/>
        <end position="454"/>
    </location>
</feature>
<feature type="coiled-coil region" evidence="1">
    <location>
        <begin position="857"/>
        <end position="891"/>
    </location>
</feature>
<evidence type="ECO:0000313" key="3">
    <source>
        <dbReference type="EMBL" id="KAL1594483.1"/>
    </source>
</evidence>
<feature type="compositionally biased region" description="Pro residues" evidence="2">
    <location>
        <begin position="325"/>
        <end position="334"/>
    </location>
</feature>
<dbReference type="EMBL" id="JAKJXO020000017">
    <property type="protein sequence ID" value="KAL1594483.1"/>
    <property type="molecule type" value="Genomic_DNA"/>
</dbReference>
<feature type="compositionally biased region" description="Polar residues" evidence="2">
    <location>
        <begin position="345"/>
        <end position="378"/>
    </location>
</feature>
<feature type="compositionally biased region" description="Low complexity" evidence="2">
    <location>
        <begin position="697"/>
        <end position="714"/>
    </location>
</feature>
<gene>
    <name evidence="3" type="ORF">SLS60_010243</name>
</gene>
<feature type="compositionally biased region" description="Basic and acidic residues" evidence="2">
    <location>
        <begin position="400"/>
        <end position="417"/>
    </location>
</feature>
<evidence type="ECO:0000313" key="4">
    <source>
        <dbReference type="Proteomes" id="UP001521785"/>
    </source>
</evidence>
<proteinExistence type="predicted"/>
<evidence type="ECO:0000256" key="2">
    <source>
        <dbReference type="SAM" id="MobiDB-lite"/>
    </source>
</evidence>
<feature type="compositionally biased region" description="Low complexity" evidence="2">
    <location>
        <begin position="475"/>
        <end position="497"/>
    </location>
</feature>
<accession>A0ABR3QR53</accession>
<sequence>MYFPAVVRPHTVVDFPNTLASLIFVTALDDLANGTRAEDEILSPEEEASVNVDALVSDAVDEHQGRDTPLLSHTLNQTRRATPTIPPGFTAPVVPRTSLMDLPSRPASRNAAPVAPAVPVLPITPGRAATPIGKKPKKESEEGTPVAVEPLTGVASIPAPVPATPVKASRKASPSKSKVQPIETRKKSDGEPTNTALKESNSNAALPAKATPKSKASSKKAPSLGELMPQRDIAPTSATMSSSKRQPPGKLDISAATKTPENEVPSAASSAKQDVPAKPIRTVSATGPNSVPASPAATSTGSPIKKPIGAKTLRVVATPKTESPPQLPPFPSLPQVPTVEKLRSRQASIASINQPGTPASDLISDTASFTSTSISRANSPPLIGGKIGSAPVRKKTKSQAKKDRQERARQAEEERATGEPTPEPEVVQAPIVGRKKKTKKPATNSKAPAASTKSQPEPTKLSSKEDEELEELYQASIAAKKAAAAAEAAAKASAPSPRAEPDAEPEPDIAKEKREPAAQSILSDLQRTGELVASALEFFKPLSSSLAHASKATPMSGGPVGPPDLKIHFTEGDLEALTRKQPVHLRGHDGNSDSRTLITPQGKFFWGLTQELEEKALELEKHIEEIKGAARFHPKKHTAQKTGFQGQPNLPALATALKEAGAKLSKSNAQDMPRLDPPSAYQGGPSQRSLPPAQTNDDLLPPNQAQQPQTPADAGVYLNQFVLPNTDNPPPNAPRPEMAAVGGLPGAGTANMSVNANKLAKAAKAVAEGGAVGSELEGIGAITADLLGGVFVQNLEALVGADLGFSCFSGTNDLGIDGAGLDVQGLVSAFEAGVGAGAGAGAFGGGRRRGGRSVLNVEEAEQAMLAAKKDHEALEKKLSALIKRNRKMMSAGKA</sequence>
<feature type="compositionally biased region" description="Low complexity" evidence="2">
    <location>
        <begin position="204"/>
        <end position="223"/>
    </location>
</feature>
<dbReference type="Proteomes" id="UP001521785">
    <property type="component" value="Unassembled WGS sequence"/>
</dbReference>
<feature type="region of interest" description="Disordered" evidence="2">
    <location>
        <begin position="661"/>
        <end position="742"/>
    </location>
</feature>
<feature type="compositionally biased region" description="Polar residues" evidence="2">
    <location>
        <begin position="236"/>
        <end position="245"/>
    </location>
</feature>
<evidence type="ECO:0000256" key="1">
    <source>
        <dbReference type="SAM" id="Coils"/>
    </source>
</evidence>
<comment type="caution">
    <text evidence="3">The sequence shown here is derived from an EMBL/GenBank/DDBJ whole genome shotgun (WGS) entry which is preliminary data.</text>
</comment>
<feature type="compositionally biased region" description="Polar residues" evidence="2">
    <location>
        <begin position="191"/>
        <end position="203"/>
    </location>
</feature>
<feature type="compositionally biased region" description="Polar residues" evidence="2">
    <location>
        <begin position="684"/>
        <end position="696"/>
    </location>
</feature>
<keyword evidence="1" id="KW-0175">Coiled coil</keyword>
<feature type="compositionally biased region" description="Polar residues" evidence="2">
    <location>
        <begin position="283"/>
        <end position="302"/>
    </location>
</feature>